<feature type="compositionally biased region" description="Basic and acidic residues" evidence="1">
    <location>
        <begin position="157"/>
        <end position="167"/>
    </location>
</feature>
<dbReference type="CDD" id="cd22933">
    <property type="entry name" value="HFD_HFI1"/>
    <property type="match status" value="1"/>
</dbReference>
<dbReference type="Pfam" id="PF12767">
    <property type="entry name" value="SAGA-Tad1"/>
    <property type="match status" value="1"/>
</dbReference>
<reference evidence="2" key="2">
    <citation type="submission" date="2023-06" db="EMBL/GenBank/DDBJ databases">
        <authorList>
            <person name="Swenson N.G."/>
            <person name="Wegrzyn J.L."/>
            <person name="Mcevoy S.L."/>
        </authorList>
    </citation>
    <scope>NUCLEOTIDE SEQUENCE</scope>
    <source>
        <strain evidence="2">NS2018</strain>
        <tissue evidence="2">Leaf</tissue>
    </source>
</reference>
<evidence type="ECO:0000313" key="2">
    <source>
        <dbReference type="EMBL" id="KAK0603115.1"/>
    </source>
</evidence>
<evidence type="ECO:0008006" key="4">
    <source>
        <dbReference type="Google" id="ProtNLM"/>
    </source>
</evidence>
<sequence length="384" mass="42799">MIQSAAYTLDFIQFQPYSIDRYINSVRNLEAKMPSNRHFNRVDTFEIKSHIERKIGRPKSEKYFGLLTRFLSHKISKSEFDRLCIGTIGRENVRLHNHLLRSIIKNACLSKTPVTPPPKATNVEGSLSVKVPNGYQRSCRQSLKDFPQSPRKGRTPGLRDGKFKDRPSPLGPHGKNHSVTCEDLVPKIQEQQSATELLSLGSRPLGSVEDGEEVDQAAASPSIYSRSPVTAPLGIPLNGKKVLRNSFTTACYSEMCQNSGELPDTNSLRKRLEQKLEAEGLKVSVDCANLLNNGLDIYMKRLIKPCLELAGSRSGQKHIDQGNRSSILGNGMNGTWPIRYKQKSSGPISASLLDFRVATELNPQLLGEDWPTQLEKVCLRASED</sequence>
<organism evidence="2 3">
    <name type="scientific">Acer saccharum</name>
    <name type="common">Sugar maple</name>
    <dbReference type="NCBI Taxonomy" id="4024"/>
    <lineage>
        <taxon>Eukaryota</taxon>
        <taxon>Viridiplantae</taxon>
        <taxon>Streptophyta</taxon>
        <taxon>Embryophyta</taxon>
        <taxon>Tracheophyta</taxon>
        <taxon>Spermatophyta</taxon>
        <taxon>Magnoliopsida</taxon>
        <taxon>eudicotyledons</taxon>
        <taxon>Gunneridae</taxon>
        <taxon>Pentapetalae</taxon>
        <taxon>rosids</taxon>
        <taxon>malvids</taxon>
        <taxon>Sapindales</taxon>
        <taxon>Sapindaceae</taxon>
        <taxon>Hippocastanoideae</taxon>
        <taxon>Acereae</taxon>
        <taxon>Acer</taxon>
    </lineage>
</organism>
<gene>
    <name evidence="2" type="ORF">LWI29_001572</name>
</gene>
<reference evidence="2" key="1">
    <citation type="journal article" date="2022" name="Plant J.">
        <title>Strategies of tolerance reflected in two North American maple genomes.</title>
        <authorList>
            <person name="McEvoy S.L."/>
            <person name="Sezen U.U."/>
            <person name="Trouern-Trend A."/>
            <person name="McMahon S.M."/>
            <person name="Schaberg P.G."/>
            <person name="Yang J."/>
            <person name="Wegrzyn J.L."/>
            <person name="Swenson N.G."/>
        </authorList>
    </citation>
    <scope>NUCLEOTIDE SEQUENCE</scope>
    <source>
        <strain evidence="2">NS2018</strain>
    </source>
</reference>
<dbReference type="PANTHER" id="PTHR21277">
    <property type="entry name" value="TRANSCRIPTIONAL ADAPTER 1"/>
    <property type="match status" value="1"/>
</dbReference>
<dbReference type="PANTHER" id="PTHR21277:SF29">
    <property type="entry name" value="TRANSCRIPTIONAL REGULATOR OF RNA POLII, SAGA, SUBUNIT"/>
    <property type="match status" value="1"/>
</dbReference>
<comment type="caution">
    <text evidence="2">The sequence shown here is derived from an EMBL/GenBank/DDBJ whole genome shotgun (WGS) entry which is preliminary data.</text>
</comment>
<accession>A0AA39W5F0</accession>
<name>A0AA39W5F0_ACESA</name>
<dbReference type="GO" id="GO:0000124">
    <property type="term" value="C:SAGA complex"/>
    <property type="evidence" value="ECO:0007669"/>
    <property type="project" value="TreeGrafter"/>
</dbReference>
<keyword evidence="3" id="KW-1185">Reference proteome</keyword>
<proteinExistence type="predicted"/>
<evidence type="ECO:0000313" key="3">
    <source>
        <dbReference type="Proteomes" id="UP001168877"/>
    </source>
</evidence>
<evidence type="ECO:0000256" key="1">
    <source>
        <dbReference type="SAM" id="MobiDB-lite"/>
    </source>
</evidence>
<dbReference type="Proteomes" id="UP001168877">
    <property type="component" value="Unassembled WGS sequence"/>
</dbReference>
<dbReference type="AlphaFoldDB" id="A0AA39W5F0"/>
<dbReference type="EMBL" id="JAUESC010000002">
    <property type="protein sequence ID" value="KAK0603115.1"/>
    <property type="molecule type" value="Genomic_DNA"/>
</dbReference>
<feature type="region of interest" description="Disordered" evidence="1">
    <location>
        <begin position="141"/>
        <end position="179"/>
    </location>
</feature>
<dbReference type="GO" id="GO:0006357">
    <property type="term" value="P:regulation of transcription by RNA polymerase II"/>
    <property type="evidence" value="ECO:0007669"/>
    <property type="project" value="TreeGrafter"/>
</dbReference>
<dbReference type="GO" id="GO:0003713">
    <property type="term" value="F:transcription coactivator activity"/>
    <property type="evidence" value="ECO:0007669"/>
    <property type="project" value="TreeGrafter"/>
</dbReference>
<dbReference type="InterPro" id="IPR024738">
    <property type="entry name" value="Hfi1/Tada1"/>
</dbReference>
<feature type="region of interest" description="Disordered" evidence="1">
    <location>
        <begin position="202"/>
        <end position="221"/>
    </location>
</feature>
<protein>
    <recommendedName>
        <fullName evidence="4">Transcriptional coactivator Hfi1/Transcriptional adapter 1</fullName>
    </recommendedName>
</protein>